<dbReference type="GO" id="GO:0016279">
    <property type="term" value="F:protein-lysine N-methyltransferase activity"/>
    <property type="evidence" value="ECO:0000318"/>
    <property type="project" value="GO_Central"/>
</dbReference>
<name>A0A7I4CBQ3_PHYPA</name>
<dbReference type="Gene3D" id="3.90.1420.10">
    <property type="entry name" value="Rubisco LSMT, substrate-binding domain"/>
    <property type="match status" value="1"/>
</dbReference>
<dbReference type="InterPro" id="IPR046341">
    <property type="entry name" value="SET_dom_sf"/>
</dbReference>
<dbReference type="PANTHER" id="PTHR13271:SF93">
    <property type="entry name" value="SET DOMAIN-CONTAINING PROTEIN"/>
    <property type="match status" value="1"/>
</dbReference>
<evidence type="ECO:0000256" key="2">
    <source>
        <dbReference type="ARBA" id="ARBA00022679"/>
    </source>
</evidence>
<dbReference type="PANTHER" id="PTHR13271">
    <property type="entry name" value="UNCHARACTERIZED PUTATIVE METHYLTRANSFERASE"/>
    <property type="match status" value="1"/>
</dbReference>
<dbReference type="InterPro" id="IPR015353">
    <property type="entry name" value="Rubisco_LSMT_subst-bd"/>
</dbReference>
<dbReference type="OrthoDB" id="341421at2759"/>
<protein>
    <recommendedName>
        <fullName evidence="4">Rubisco LSMT substrate-binding domain-containing protein</fullName>
    </recommendedName>
</protein>
<dbReference type="SUPFAM" id="SSF81822">
    <property type="entry name" value="RuBisCo LSMT C-terminal, substrate-binding domain"/>
    <property type="match status" value="1"/>
</dbReference>
<dbReference type="AlphaFoldDB" id="A0A7I4CBQ3"/>
<accession>A0A7I4CBQ3</accession>
<evidence type="ECO:0000256" key="3">
    <source>
        <dbReference type="ARBA" id="ARBA00022691"/>
    </source>
</evidence>
<dbReference type="RefSeq" id="XP_024361447.1">
    <property type="nucleotide sequence ID" value="XM_024505679.2"/>
</dbReference>
<reference evidence="5" key="3">
    <citation type="submission" date="2020-12" db="UniProtKB">
        <authorList>
            <consortium name="EnsemblPlants"/>
        </authorList>
    </citation>
    <scope>IDENTIFICATION</scope>
</reference>
<gene>
    <name evidence="5" type="primary">LOC112275359</name>
</gene>
<reference evidence="5 6" key="1">
    <citation type="journal article" date="2008" name="Science">
        <title>The Physcomitrella genome reveals evolutionary insights into the conquest of land by plants.</title>
        <authorList>
            <person name="Rensing S."/>
            <person name="Lang D."/>
            <person name="Zimmer A."/>
            <person name="Terry A."/>
            <person name="Salamov A."/>
            <person name="Shapiro H."/>
            <person name="Nishiyama T."/>
            <person name="Perroud P.-F."/>
            <person name="Lindquist E."/>
            <person name="Kamisugi Y."/>
            <person name="Tanahashi T."/>
            <person name="Sakakibara K."/>
            <person name="Fujita T."/>
            <person name="Oishi K."/>
            <person name="Shin-I T."/>
            <person name="Kuroki Y."/>
            <person name="Toyoda A."/>
            <person name="Suzuki Y."/>
            <person name="Hashimoto A."/>
            <person name="Yamaguchi K."/>
            <person name="Sugano A."/>
            <person name="Kohara Y."/>
            <person name="Fujiyama A."/>
            <person name="Anterola A."/>
            <person name="Aoki S."/>
            <person name="Ashton N."/>
            <person name="Barbazuk W.B."/>
            <person name="Barker E."/>
            <person name="Bennetzen J."/>
            <person name="Bezanilla M."/>
            <person name="Blankenship R."/>
            <person name="Cho S.H."/>
            <person name="Dutcher S."/>
            <person name="Estelle M."/>
            <person name="Fawcett J.A."/>
            <person name="Gundlach H."/>
            <person name="Hanada K."/>
            <person name="Heyl A."/>
            <person name="Hicks K.A."/>
            <person name="Hugh J."/>
            <person name="Lohr M."/>
            <person name="Mayer K."/>
            <person name="Melkozernov A."/>
            <person name="Murata T."/>
            <person name="Nelson D."/>
            <person name="Pils B."/>
            <person name="Prigge M."/>
            <person name="Reiss B."/>
            <person name="Renner T."/>
            <person name="Rombauts S."/>
            <person name="Rushton P."/>
            <person name="Sanderfoot A."/>
            <person name="Schween G."/>
            <person name="Shiu S.-H."/>
            <person name="Stueber K."/>
            <person name="Theodoulou F.L."/>
            <person name="Tu H."/>
            <person name="Van de Peer Y."/>
            <person name="Verrier P.J."/>
            <person name="Waters E."/>
            <person name="Wood A."/>
            <person name="Yang L."/>
            <person name="Cove D."/>
            <person name="Cuming A."/>
            <person name="Hasebe M."/>
            <person name="Lucas S."/>
            <person name="Mishler D.B."/>
            <person name="Reski R."/>
            <person name="Grigoriev I."/>
            <person name="Quatrano R.S."/>
            <person name="Boore J.L."/>
        </authorList>
    </citation>
    <scope>NUCLEOTIDE SEQUENCE [LARGE SCALE GENOMIC DNA]</scope>
    <source>
        <strain evidence="5 6">cv. Gransden 2004</strain>
    </source>
</reference>
<dbReference type="Gene3D" id="3.90.1410.10">
    <property type="entry name" value="set domain protein methyltransferase, domain 1"/>
    <property type="match status" value="1"/>
</dbReference>
<reference evidence="5 6" key="2">
    <citation type="journal article" date="2018" name="Plant J.">
        <title>The Physcomitrella patens chromosome-scale assembly reveals moss genome structure and evolution.</title>
        <authorList>
            <person name="Lang D."/>
            <person name="Ullrich K.K."/>
            <person name="Murat F."/>
            <person name="Fuchs J."/>
            <person name="Jenkins J."/>
            <person name="Haas F.B."/>
            <person name="Piednoel M."/>
            <person name="Gundlach H."/>
            <person name="Van Bel M."/>
            <person name="Meyberg R."/>
            <person name="Vives C."/>
            <person name="Morata J."/>
            <person name="Symeonidi A."/>
            <person name="Hiss M."/>
            <person name="Muchero W."/>
            <person name="Kamisugi Y."/>
            <person name="Saleh O."/>
            <person name="Blanc G."/>
            <person name="Decker E.L."/>
            <person name="van Gessel N."/>
            <person name="Grimwood J."/>
            <person name="Hayes R.D."/>
            <person name="Graham S.W."/>
            <person name="Gunter L.E."/>
            <person name="McDaniel S.F."/>
            <person name="Hoernstein S.N.W."/>
            <person name="Larsson A."/>
            <person name="Li F.W."/>
            <person name="Perroud P.F."/>
            <person name="Phillips J."/>
            <person name="Ranjan P."/>
            <person name="Rokshar D.S."/>
            <person name="Rothfels C.J."/>
            <person name="Schneider L."/>
            <person name="Shu S."/>
            <person name="Stevenson D.W."/>
            <person name="Thummler F."/>
            <person name="Tillich M."/>
            <person name="Villarreal Aguilar J.C."/>
            <person name="Widiez T."/>
            <person name="Wong G.K."/>
            <person name="Wymore A."/>
            <person name="Zhang Y."/>
            <person name="Zimmer A.D."/>
            <person name="Quatrano R.S."/>
            <person name="Mayer K.F.X."/>
            <person name="Goodstein D."/>
            <person name="Casacuberta J.M."/>
            <person name="Vandepoele K."/>
            <person name="Reski R."/>
            <person name="Cuming A.C."/>
            <person name="Tuskan G.A."/>
            <person name="Maumus F."/>
            <person name="Salse J."/>
            <person name="Schmutz J."/>
            <person name="Rensing S.A."/>
        </authorList>
    </citation>
    <scope>NUCLEOTIDE SEQUENCE [LARGE SCALE GENOMIC DNA]</scope>
    <source>
        <strain evidence="5 6">cv. Gransden 2004</strain>
    </source>
</reference>
<dbReference type="GeneID" id="112275359"/>
<dbReference type="InterPro" id="IPR036464">
    <property type="entry name" value="Rubisco_LSMT_subst-bd_sf"/>
</dbReference>
<organism evidence="5 6">
    <name type="scientific">Physcomitrium patens</name>
    <name type="common">Spreading-leaved earth moss</name>
    <name type="synonym">Physcomitrella patens</name>
    <dbReference type="NCBI Taxonomy" id="3218"/>
    <lineage>
        <taxon>Eukaryota</taxon>
        <taxon>Viridiplantae</taxon>
        <taxon>Streptophyta</taxon>
        <taxon>Embryophyta</taxon>
        <taxon>Bryophyta</taxon>
        <taxon>Bryophytina</taxon>
        <taxon>Bryopsida</taxon>
        <taxon>Funariidae</taxon>
        <taxon>Funariales</taxon>
        <taxon>Funariaceae</taxon>
        <taxon>Physcomitrium</taxon>
    </lineage>
</organism>
<proteinExistence type="predicted"/>
<sequence length="525" mass="58792">MECVVGNTCSIPTNWGLLRPCSGFPTKNGVLKVCSSSCNGRGVNGARLKMLGSRTVWNEGRRGLRGVARCSMSGNSMQSMALHQLSEWLSKQGFPTQDVILTGFGEEGVGLAAGRDFKEGEVALKIPENYTVTGVDVVNHPVVAAPAAGRGDVIGLTLWLMYERSLGEKSVWYPYLQTFPSTTLSPILWTAEEQQKLLKGSPALEEVQQRSAALEGEYEDLQSYFTKDPQRVLVFCFSNSNQAFPQEYFSLEAFKSAFSVILSRAVYLPSADLFALVPYADALNHRADSQAYLDYSMEDQAVVFPVDRNYKEGEQVFTSYGRERSNADLLITYGFVDENNAMDYLDLEVGLVDGDRLLVLKQQILQQAMLDSPQTFPLYLDRFPTQLLTYMRLSRLQDPALFPKIVFDKDIMLDQANEYECLQLLMGECRTKLGNYEGGVDDEIRLLKNKKISQRERVAAQLRLCEKKILTSTMTALRNRLAPIRGIPTKSGGLKDPNADINEMFDMVEQVASAPKKFFDNMFKK</sequence>
<keyword evidence="1" id="KW-0489">Methyltransferase</keyword>
<keyword evidence="6" id="KW-1185">Reference proteome</keyword>
<dbReference type="Pfam" id="PF09273">
    <property type="entry name" value="Rubis-subs-bind"/>
    <property type="match status" value="1"/>
</dbReference>
<dbReference type="InParanoid" id="A0A7I4CBQ3"/>
<evidence type="ECO:0000259" key="4">
    <source>
        <dbReference type="Pfam" id="PF09273"/>
    </source>
</evidence>
<evidence type="ECO:0000256" key="1">
    <source>
        <dbReference type="ARBA" id="ARBA00022603"/>
    </source>
</evidence>
<dbReference type="SUPFAM" id="SSF82199">
    <property type="entry name" value="SET domain"/>
    <property type="match status" value="1"/>
</dbReference>
<dbReference type="KEGG" id="ppp:112275359"/>
<evidence type="ECO:0000313" key="6">
    <source>
        <dbReference type="Proteomes" id="UP000006727"/>
    </source>
</evidence>
<dbReference type="EnsemblPlants" id="Pp3c22_6390V3.3">
    <property type="protein sequence ID" value="Pp3c22_6390V3.3"/>
    <property type="gene ID" value="Pp3c22_6390"/>
</dbReference>
<keyword evidence="3" id="KW-0949">S-adenosyl-L-methionine</keyword>
<feature type="domain" description="Rubisco LSMT substrate-binding" evidence="4">
    <location>
        <begin position="355"/>
        <end position="470"/>
    </location>
</feature>
<dbReference type="Proteomes" id="UP000006727">
    <property type="component" value="Chromosome 22"/>
</dbReference>
<dbReference type="EMBL" id="ABEU02000022">
    <property type="status" value="NOT_ANNOTATED_CDS"/>
    <property type="molecule type" value="Genomic_DNA"/>
</dbReference>
<dbReference type="InterPro" id="IPR050600">
    <property type="entry name" value="SETD3_SETD6_MTase"/>
</dbReference>
<evidence type="ECO:0000313" key="5">
    <source>
        <dbReference type="EnsemblPlants" id="Pp3c22_6390V3.3"/>
    </source>
</evidence>
<dbReference type="Gramene" id="Pp3c22_6390V3.3">
    <property type="protein sequence ID" value="Pp3c22_6390V3.3"/>
    <property type="gene ID" value="Pp3c22_6390"/>
</dbReference>
<keyword evidence="2" id="KW-0808">Transferase</keyword>
<dbReference type="GO" id="GO:0032259">
    <property type="term" value="P:methylation"/>
    <property type="evidence" value="ECO:0007669"/>
    <property type="project" value="UniProtKB-KW"/>
</dbReference>